<keyword evidence="3" id="KW-0732">Signal</keyword>
<comment type="subcellular location">
    <subcellularLocation>
        <location evidence="1">Endomembrane system</location>
        <topology evidence="1">Multi-pass membrane protein</topology>
    </subcellularLocation>
</comment>
<accession>A0A0E0BQV5</accession>
<reference evidence="8" key="1">
    <citation type="submission" date="2015-04" db="UniProtKB">
        <authorList>
            <consortium name="EnsemblPlants"/>
        </authorList>
    </citation>
    <scope>IDENTIFICATION</scope>
</reference>
<evidence type="ECO:0000256" key="7">
    <source>
        <dbReference type="SAM" id="Phobius"/>
    </source>
</evidence>
<evidence type="ECO:0000256" key="6">
    <source>
        <dbReference type="ARBA" id="ARBA00029467"/>
    </source>
</evidence>
<dbReference type="STRING" id="40148.A0A0E0BQV5"/>
<evidence type="ECO:0000256" key="1">
    <source>
        <dbReference type="ARBA" id="ARBA00004127"/>
    </source>
</evidence>
<evidence type="ECO:0000256" key="4">
    <source>
        <dbReference type="ARBA" id="ARBA00022989"/>
    </source>
</evidence>
<organism evidence="8">
    <name type="scientific">Oryza glumipatula</name>
    <dbReference type="NCBI Taxonomy" id="40148"/>
    <lineage>
        <taxon>Eukaryota</taxon>
        <taxon>Viridiplantae</taxon>
        <taxon>Streptophyta</taxon>
        <taxon>Embryophyta</taxon>
        <taxon>Tracheophyta</taxon>
        <taxon>Spermatophyta</taxon>
        <taxon>Magnoliopsida</taxon>
        <taxon>Liliopsida</taxon>
        <taxon>Poales</taxon>
        <taxon>Poaceae</taxon>
        <taxon>BOP clade</taxon>
        <taxon>Oryzoideae</taxon>
        <taxon>Oryzeae</taxon>
        <taxon>Oryzinae</taxon>
        <taxon>Oryza</taxon>
    </lineage>
</organism>
<evidence type="ECO:0000313" key="9">
    <source>
        <dbReference type="Proteomes" id="UP000026961"/>
    </source>
</evidence>
<feature type="transmembrane region" description="Helical" evidence="7">
    <location>
        <begin position="20"/>
        <end position="48"/>
    </location>
</feature>
<dbReference type="eggNOG" id="ENOG502R2RT">
    <property type="taxonomic scope" value="Eukaryota"/>
</dbReference>
<name>A0A0E0BQV5_9ORYZ</name>
<dbReference type="PANTHER" id="PTHR31769">
    <property type="entry name" value="OS07G0462200 PROTEIN-RELATED"/>
    <property type="match status" value="1"/>
</dbReference>
<proteinExistence type="inferred from homology"/>
<dbReference type="HOGENOM" id="CLU_124674_0_0_1"/>
<dbReference type="Gramene" id="OGLUM12G08490.1">
    <property type="protein sequence ID" value="OGLUM12G08490.1"/>
    <property type="gene ID" value="OGLUM12G08490"/>
</dbReference>
<keyword evidence="2 7" id="KW-0812">Transmembrane</keyword>
<dbReference type="AlphaFoldDB" id="A0A0E0BQV5"/>
<comment type="similarity">
    <text evidence="6">Belongs to the DESIGUAL family.</text>
</comment>
<sequence length="129" mass="13993">MCVLVQSYGRYDGVNCVYRWTPAFGCGIAGAAAVLAGQAVVAAATGCWDRCRRARSDHRRVAVVFSSVLSWHSEVTIDHRRRALLATVSAAAFVVGAFRSQSGERRQREDGVETYYRCTVLVAGMFAGA</sequence>
<evidence type="ECO:0000256" key="2">
    <source>
        <dbReference type="ARBA" id="ARBA00022692"/>
    </source>
</evidence>
<keyword evidence="9" id="KW-1185">Reference proteome</keyword>
<evidence type="ECO:0000313" key="8">
    <source>
        <dbReference type="EnsemblPlants" id="OGLUM12G08490.1"/>
    </source>
</evidence>
<evidence type="ECO:0000256" key="3">
    <source>
        <dbReference type="ARBA" id="ARBA00022729"/>
    </source>
</evidence>
<evidence type="ECO:0000256" key="5">
    <source>
        <dbReference type="ARBA" id="ARBA00023136"/>
    </source>
</evidence>
<dbReference type="Pfam" id="PF06749">
    <property type="entry name" value="DUF1218"/>
    <property type="match status" value="1"/>
</dbReference>
<dbReference type="EnsemblPlants" id="OGLUM12G08490.1">
    <property type="protein sequence ID" value="OGLUM12G08490.1"/>
    <property type="gene ID" value="OGLUM12G08490"/>
</dbReference>
<keyword evidence="4 7" id="KW-1133">Transmembrane helix</keyword>
<keyword evidence="5 7" id="KW-0472">Membrane</keyword>
<dbReference type="InterPro" id="IPR009606">
    <property type="entry name" value="DEAL/Modifying_wall_lignin1/2"/>
</dbReference>
<reference evidence="8" key="2">
    <citation type="submission" date="2018-05" db="EMBL/GenBank/DDBJ databases">
        <title>OgluRS3 (Oryza glumaepatula Reference Sequence Version 3).</title>
        <authorList>
            <person name="Zhang J."/>
            <person name="Kudrna D."/>
            <person name="Lee S."/>
            <person name="Talag J."/>
            <person name="Welchert J."/>
            <person name="Wing R.A."/>
        </authorList>
    </citation>
    <scope>NUCLEOTIDE SEQUENCE [LARGE SCALE GENOMIC DNA]</scope>
</reference>
<dbReference type="InterPro" id="IPR052222">
    <property type="entry name" value="DESIGUAL"/>
</dbReference>
<dbReference type="GO" id="GO:0012505">
    <property type="term" value="C:endomembrane system"/>
    <property type="evidence" value="ECO:0007669"/>
    <property type="project" value="UniProtKB-SubCell"/>
</dbReference>
<protein>
    <submittedName>
        <fullName evidence="8">Uncharacterized protein</fullName>
    </submittedName>
</protein>
<dbReference type="Proteomes" id="UP000026961">
    <property type="component" value="Chromosome 12"/>
</dbReference>